<accession>I3ZEY0</accession>
<dbReference type="RefSeq" id="WP_014785367.1">
    <property type="nucleotide sequence ID" value="NC_018014.1"/>
</dbReference>
<dbReference type="Proteomes" id="UP000006056">
    <property type="component" value="Chromosome"/>
</dbReference>
<gene>
    <name evidence="1" type="ordered locus">Terro_1491</name>
</gene>
<dbReference type="EMBL" id="CP003379">
    <property type="protein sequence ID" value="AFL87798.1"/>
    <property type="molecule type" value="Genomic_DNA"/>
</dbReference>
<dbReference type="HOGENOM" id="CLU_2276111_0_0_0"/>
<dbReference type="AlphaFoldDB" id="I3ZEY0"/>
<protein>
    <submittedName>
        <fullName evidence="1">Uncharacterized protein</fullName>
    </submittedName>
</protein>
<proteinExistence type="predicted"/>
<sequence length="102" mass="11720">MSVVEDNRKLLQDLVAPELRAIDVRLTALEKRFDDVDRRLTAADKTEQDRFAQAEKIAAERHERILSELKSLHNEHDLEVRLVKIEAMMGLIKTEKPTSEAA</sequence>
<organism evidence="1 2">
    <name type="scientific">Terriglobus roseus (strain DSM 18391 / NRRL B-41598 / KBS 63)</name>
    <dbReference type="NCBI Taxonomy" id="926566"/>
    <lineage>
        <taxon>Bacteria</taxon>
        <taxon>Pseudomonadati</taxon>
        <taxon>Acidobacteriota</taxon>
        <taxon>Terriglobia</taxon>
        <taxon>Terriglobales</taxon>
        <taxon>Acidobacteriaceae</taxon>
        <taxon>Terriglobus</taxon>
    </lineage>
</organism>
<name>I3ZEY0_TERRK</name>
<dbReference type="KEGG" id="trs:Terro_1491"/>
<dbReference type="STRING" id="926566.Terro_1491"/>
<evidence type="ECO:0000313" key="1">
    <source>
        <dbReference type="EMBL" id="AFL87798.1"/>
    </source>
</evidence>
<dbReference type="OrthoDB" id="126306at2"/>
<evidence type="ECO:0000313" key="2">
    <source>
        <dbReference type="Proteomes" id="UP000006056"/>
    </source>
</evidence>
<keyword evidence="2" id="KW-1185">Reference proteome</keyword>
<dbReference type="eggNOG" id="ENOG502ZIWX">
    <property type="taxonomic scope" value="Bacteria"/>
</dbReference>
<reference evidence="1 2" key="1">
    <citation type="submission" date="2012-06" db="EMBL/GenBank/DDBJ databases">
        <title>Complete genome of Terriglobus roseus DSM 18391.</title>
        <authorList>
            <consortium name="US DOE Joint Genome Institute (JGI-PGF)"/>
            <person name="Lucas S."/>
            <person name="Copeland A."/>
            <person name="Lapidus A."/>
            <person name="Glavina del Rio T."/>
            <person name="Dalin E."/>
            <person name="Tice H."/>
            <person name="Bruce D."/>
            <person name="Goodwin L."/>
            <person name="Pitluck S."/>
            <person name="Peters L."/>
            <person name="Mikhailova N."/>
            <person name="Munk A.C.C."/>
            <person name="Kyrpides N."/>
            <person name="Mavromatis K."/>
            <person name="Ivanova N."/>
            <person name="Brettin T."/>
            <person name="Detter J.C."/>
            <person name="Han C."/>
            <person name="Larimer F."/>
            <person name="Land M."/>
            <person name="Hauser L."/>
            <person name="Markowitz V."/>
            <person name="Cheng J.-F."/>
            <person name="Hugenholtz P."/>
            <person name="Woyke T."/>
            <person name="Wu D."/>
            <person name="Brambilla E."/>
            <person name="Klenk H.-P."/>
            <person name="Eisen J.A."/>
        </authorList>
    </citation>
    <scope>NUCLEOTIDE SEQUENCE [LARGE SCALE GENOMIC DNA]</scope>
    <source>
        <strain evidence="2">DSM 18391 / NRRL B-41598 / KBS 63</strain>
    </source>
</reference>